<comment type="caution">
    <text evidence="1">The sequence shown here is derived from an EMBL/GenBank/DDBJ whole genome shotgun (WGS) entry which is preliminary data.</text>
</comment>
<dbReference type="EMBL" id="JAEFBK010000012">
    <property type="protein sequence ID" value="KAG7540296.1"/>
    <property type="molecule type" value="Genomic_DNA"/>
</dbReference>
<protein>
    <submittedName>
        <fullName evidence="1">Uncharacterized protein</fullName>
    </submittedName>
</protein>
<evidence type="ECO:0000313" key="1">
    <source>
        <dbReference type="EMBL" id="KAG7540296.1"/>
    </source>
</evidence>
<dbReference type="AlphaFoldDB" id="A0A8T1XZX5"/>
<gene>
    <name evidence="1" type="ORF">ISN45_Aa07g005190</name>
</gene>
<keyword evidence="2" id="KW-1185">Reference proteome</keyword>
<name>A0A8T1XZX5_9BRAS</name>
<reference evidence="1 2" key="1">
    <citation type="submission" date="2020-12" db="EMBL/GenBank/DDBJ databases">
        <title>Concerted genomic and epigenomic changes stabilize Arabidopsis allopolyploids.</title>
        <authorList>
            <person name="Chen Z."/>
        </authorList>
    </citation>
    <scope>NUCLEOTIDE SEQUENCE [LARGE SCALE GENOMIC DNA]</scope>
    <source>
        <strain evidence="1">Allo738</strain>
        <tissue evidence="1">Leaf</tissue>
    </source>
</reference>
<organism evidence="1 2">
    <name type="scientific">Arabidopsis thaliana x Arabidopsis arenosa</name>
    <dbReference type="NCBI Taxonomy" id="1240361"/>
    <lineage>
        <taxon>Eukaryota</taxon>
        <taxon>Viridiplantae</taxon>
        <taxon>Streptophyta</taxon>
        <taxon>Embryophyta</taxon>
        <taxon>Tracheophyta</taxon>
        <taxon>Spermatophyta</taxon>
        <taxon>Magnoliopsida</taxon>
        <taxon>eudicotyledons</taxon>
        <taxon>Gunneridae</taxon>
        <taxon>Pentapetalae</taxon>
        <taxon>rosids</taxon>
        <taxon>malvids</taxon>
        <taxon>Brassicales</taxon>
        <taxon>Brassicaceae</taxon>
        <taxon>Camelineae</taxon>
        <taxon>Arabidopsis</taxon>
    </lineage>
</organism>
<proteinExistence type="predicted"/>
<accession>A0A8T1XZX5</accession>
<evidence type="ECO:0000313" key="2">
    <source>
        <dbReference type="Proteomes" id="UP000694240"/>
    </source>
</evidence>
<sequence length="103" mass="12048">MNRTIFAKYFGRAFSTLASSQLSLSVKKAWREQKSLGLCGAFLGGYFGHVFLNLYKRREHWHKIDRMYDEAIKSGEELKVLAIQFEKERKDKLRELLNQNSSS</sequence>
<dbReference type="Proteomes" id="UP000694240">
    <property type="component" value="Chromosome 12"/>
</dbReference>